<dbReference type="Gene3D" id="2.60.120.10">
    <property type="entry name" value="Jelly Rolls"/>
    <property type="match status" value="1"/>
</dbReference>
<dbReference type="Proteomes" id="UP000320593">
    <property type="component" value="Unassembled WGS sequence"/>
</dbReference>
<dbReference type="PANTHER" id="PTHR46797:SF1">
    <property type="entry name" value="METHYLPHOSPHONATE SYNTHASE"/>
    <property type="match status" value="1"/>
</dbReference>
<keyword evidence="1" id="KW-0238">DNA-binding</keyword>
<comment type="caution">
    <text evidence="3">The sequence shown here is derived from an EMBL/GenBank/DDBJ whole genome shotgun (WGS) entry which is preliminary data.</text>
</comment>
<dbReference type="CDD" id="cd02209">
    <property type="entry name" value="cupin_XRE_C"/>
    <property type="match status" value="1"/>
</dbReference>
<dbReference type="PROSITE" id="PS50943">
    <property type="entry name" value="HTH_CROC1"/>
    <property type="match status" value="1"/>
</dbReference>
<dbReference type="InterPro" id="IPR010982">
    <property type="entry name" value="Lambda_DNA-bd_dom_sf"/>
</dbReference>
<name>A0A562T7L0_9HYPH</name>
<evidence type="ECO:0000313" key="3">
    <source>
        <dbReference type="EMBL" id="TWI89629.1"/>
    </source>
</evidence>
<evidence type="ECO:0000259" key="2">
    <source>
        <dbReference type="PROSITE" id="PS50943"/>
    </source>
</evidence>
<dbReference type="SUPFAM" id="SSF51182">
    <property type="entry name" value="RmlC-like cupins"/>
    <property type="match status" value="1"/>
</dbReference>
<dbReference type="InterPro" id="IPR050807">
    <property type="entry name" value="TransReg_Diox_bact_type"/>
</dbReference>
<dbReference type="EMBL" id="VLLF01000003">
    <property type="protein sequence ID" value="TWI89629.1"/>
    <property type="molecule type" value="Genomic_DNA"/>
</dbReference>
<sequence>MSEPDVLARLPERLKKARRAQNLSLEAVEKLSGVSKSMISQIERGEANPTIATLLNLTRALNVDFAGLLGEEAPEDRVEILHRHQTPSFDRAKDGCKVRILSSPQDTGRLEVYELVFADGGKLVSKAHERGTREQLVVQEGCLRVISGVAKGEIKQGDTARYAADVPHAIEAVDGPARAILLVVNI</sequence>
<feature type="domain" description="HTH cro/C1-type" evidence="2">
    <location>
        <begin position="14"/>
        <end position="68"/>
    </location>
</feature>
<dbReference type="GO" id="GO:0003677">
    <property type="term" value="F:DNA binding"/>
    <property type="evidence" value="ECO:0007669"/>
    <property type="project" value="UniProtKB-KW"/>
</dbReference>
<evidence type="ECO:0000313" key="4">
    <source>
        <dbReference type="Proteomes" id="UP000320593"/>
    </source>
</evidence>
<dbReference type="SMART" id="SM00530">
    <property type="entry name" value="HTH_XRE"/>
    <property type="match status" value="1"/>
</dbReference>
<protein>
    <submittedName>
        <fullName evidence="3">XRE family transcriptional regulator</fullName>
    </submittedName>
</protein>
<dbReference type="GO" id="GO:0005829">
    <property type="term" value="C:cytosol"/>
    <property type="evidence" value="ECO:0007669"/>
    <property type="project" value="TreeGrafter"/>
</dbReference>
<dbReference type="InterPro" id="IPR011051">
    <property type="entry name" value="RmlC_Cupin_sf"/>
</dbReference>
<evidence type="ECO:0000256" key="1">
    <source>
        <dbReference type="ARBA" id="ARBA00023125"/>
    </source>
</evidence>
<dbReference type="InterPro" id="IPR001387">
    <property type="entry name" value="Cro/C1-type_HTH"/>
</dbReference>
<dbReference type="InterPro" id="IPR014710">
    <property type="entry name" value="RmlC-like_jellyroll"/>
</dbReference>
<dbReference type="GO" id="GO:0003700">
    <property type="term" value="F:DNA-binding transcription factor activity"/>
    <property type="evidence" value="ECO:0007669"/>
    <property type="project" value="TreeGrafter"/>
</dbReference>
<reference evidence="3 4" key="1">
    <citation type="submission" date="2019-07" db="EMBL/GenBank/DDBJ databases">
        <title>Genomic Encyclopedia of Archaeal and Bacterial Type Strains, Phase II (KMG-II): from individual species to whole genera.</title>
        <authorList>
            <person name="Goeker M."/>
        </authorList>
    </citation>
    <scope>NUCLEOTIDE SEQUENCE [LARGE SCALE GENOMIC DNA]</scope>
    <source>
        <strain evidence="3 4">ATCC BAA-252</strain>
    </source>
</reference>
<gene>
    <name evidence="3" type="ORF">JM93_01834</name>
</gene>
<dbReference type="SUPFAM" id="SSF47413">
    <property type="entry name" value="lambda repressor-like DNA-binding domains"/>
    <property type="match status" value="1"/>
</dbReference>
<organism evidence="3 4">
    <name type="scientific">Roseibium hamelinense</name>
    <dbReference type="NCBI Taxonomy" id="150831"/>
    <lineage>
        <taxon>Bacteria</taxon>
        <taxon>Pseudomonadati</taxon>
        <taxon>Pseudomonadota</taxon>
        <taxon>Alphaproteobacteria</taxon>
        <taxon>Hyphomicrobiales</taxon>
        <taxon>Stappiaceae</taxon>
        <taxon>Roseibium</taxon>
    </lineage>
</organism>
<proteinExistence type="predicted"/>
<dbReference type="RefSeq" id="WP_145342408.1">
    <property type="nucleotide sequence ID" value="NZ_SMLY01000066.1"/>
</dbReference>
<dbReference type="AlphaFoldDB" id="A0A562T7L0"/>
<keyword evidence="4" id="KW-1185">Reference proteome</keyword>
<dbReference type="Gene3D" id="1.10.260.40">
    <property type="entry name" value="lambda repressor-like DNA-binding domains"/>
    <property type="match status" value="1"/>
</dbReference>
<dbReference type="PANTHER" id="PTHR46797">
    <property type="entry name" value="HTH-TYPE TRANSCRIPTIONAL REGULATOR"/>
    <property type="match status" value="1"/>
</dbReference>
<dbReference type="CDD" id="cd00093">
    <property type="entry name" value="HTH_XRE"/>
    <property type="match status" value="1"/>
</dbReference>
<dbReference type="OrthoDB" id="189170at2"/>
<accession>A0A562T7L0</accession>
<dbReference type="Pfam" id="PF01381">
    <property type="entry name" value="HTH_3"/>
    <property type="match status" value="1"/>
</dbReference>